<name>A0ABP5TRQ8_9ACTN</name>
<evidence type="ECO:0000313" key="2">
    <source>
        <dbReference type="Proteomes" id="UP001501444"/>
    </source>
</evidence>
<accession>A0ABP5TRQ8</accession>
<protein>
    <submittedName>
        <fullName evidence="1">Uncharacterized protein</fullName>
    </submittedName>
</protein>
<comment type="caution">
    <text evidence="1">The sequence shown here is derived from an EMBL/GenBank/DDBJ whole genome shotgun (WGS) entry which is preliminary data.</text>
</comment>
<keyword evidence="2" id="KW-1185">Reference proteome</keyword>
<dbReference type="Proteomes" id="UP001501444">
    <property type="component" value="Unassembled WGS sequence"/>
</dbReference>
<dbReference type="EMBL" id="BAAARV010000046">
    <property type="protein sequence ID" value="GAA2359868.1"/>
    <property type="molecule type" value="Genomic_DNA"/>
</dbReference>
<proteinExistence type="predicted"/>
<sequence>MVNKLRAAGDRMLGALVPTRTAQAKTCWKNYHPGWVEQCCNYEENNNVTYCWPI</sequence>
<gene>
    <name evidence="1" type="ORF">GCM10010170_054390</name>
</gene>
<evidence type="ECO:0000313" key="1">
    <source>
        <dbReference type="EMBL" id="GAA2359868.1"/>
    </source>
</evidence>
<organism evidence="1 2">
    <name type="scientific">Dactylosporangium salmoneum</name>
    <dbReference type="NCBI Taxonomy" id="53361"/>
    <lineage>
        <taxon>Bacteria</taxon>
        <taxon>Bacillati</taxon>
        <taxon>Actinomycetota</taxon>
        <taxon>Actinomycetes</taxon>
        <taxon>Micromonosporales</taxon>
        <taxon>Micromonosporaceae</taxon>
        <taxon>Dactylosporangium</taxon>
    </lineage>
</organism>
<reference evidence="2" key="1">
    <citation type="journal article" date="2019" name="Int. J. Syst. Evol. Microbiol.">
        <title>The Global Catalogue of Microorganisms (GCM) 10K type strain sequencing project: providing services to taxonomists for standard genome sequencing and annotation.</title>
        <authorList>
            <consortium name="The Broad Institute Genomics Platform"/>
            <consortium name="The Broad Institute Genome Sequencing Center for Infectious Disease"/>
            <person name="Wu L."/>
            <person name="Ma J."/>
        </authorList>
    </citation>
    <scope>NUCLEOTIDE SEQUENCE [LARGE SCALE GENOMIC DNA]</scope>
    <source>
        <strain evidence="2">JCM 3272</strain>
    </source>
</reference>
<dbReference type="RefSeq" id="WP_344615342.1">
    <property type="nucleotide sequence ID" value="NZ_BAAARV010000046.1"/>
</dbReference>